<keyword evidence="8" id="KW-0732">Signal</keyword>
<organism evidence="10 11">
    <name type="scientific">Coccomyxa viridis</name>
    <dbReference type="NCBI Taxonomy" id="1274662"/>
    <lineage>
        <taxon>Eukaryota</taxon>
        <taxon>Viridiplantae</taxon>
        <taxon>Chlorophyta</taxon>
        <taxon>core chlorophytes</taxon>
        <taxon>Trebouxiophyceae</taxon>
        <taxon>Trebouxiophyceae incertae sedis</taxon>
        <taxon>Coccomyxaceae</taxon>
        <taxon>Coccomyxa</taxon>
    </lineage>
</organism>
<dbReference type="InterPro" id="IPR034204">
    <property type="entry name" value="PfSUB1-like_cat_dom"/>
</dbReference>
<evidence type="ECO:0000256" key="3">
    <source>
        <dbReference type="ARBA" id="ARBA00022801"/>
    </source>
</evidence>
<dbReference type="Pfam" id="PF00082">
    <property type="entry name" value="Peptidase_S8"/>
    <property type="match status" value="1"/>
</dbReference>
<evidence type="ECO:0000256" key="7">
    <source>
        <dbReference type="SAM" id="MobiDB-lite"/>
    </source>
</evidence>
<dbReference type="CDD" id="cd07473">
    <property type="entry name" value="Peptidases_S8_Subtilisin_like"/>
    <property type="match status" value="1"/>
</dbReference>
<evidence type="ECO:0000256" key="6">
    <source>
        <dbReference type="RuleBase" id="RU003355"/>
    </source>
</evidence>
<keyword evidence="3 5" id="KW-0378">Hydrolase</keyword>
<dbReference type="InterPro" id="IPR000209">
    <property type="entry name" value="Peptidase_S8/S53_dom"/>
</dbReference>
<dbReference type="PANTHER" id="PTHR43399">
    <property type="entry name" value="SUBTILISIN-RELATED"/>
    <property type="match status" value="1"/>
</dbReference>
<dbReference type="InterPro" id="IPR023827">
    <property type="entry name" value="Peptidase_S8_Asp-AS"/>
</dbReference>
<dbReference type="PROSITE" id="PS00136">
    <property type="entry name" value="SUBTILASE_ASP"/>
    <property type="match status" value="1"/>
</dbReference>
<dbReference type="PROSITE" id="PS00138">
    <property type="entry name" value="SUBTILASE_SER"/>
    <property type="match status" value="1"/>
</dbReference>
<evidence type="ECO:0000256" key="4">
    <source>
        <dbReference type="ARBA" id="ARBA00022825"/>
    </source>
</evidence>
<feature type="compositionally biased region" description="Low complexity" evidence="7">
    <location>
        <begin position="502"/>
        <end position="514"/>
    </location>
</feature>
<dbReference type="InterPro" id="IPR022398">
    <property type="entry name" value="Peptidase_S8_His-AS"/>
</dbReference>
<evidence type="ECO:0000256" key="8">
    <source>
        <dbReference type="SAM" id="SignalP"/>
    </source>
</evidence>
<comment type="caution">
    <text evidence="10">The sequence shown here is derived from an EMBL/GenBank/DDBJ whole genome shotgun (WGS) entry which is preliminary data.</text>
</comment>
<feature type="active site" description="Charge relay system" evidence="5">
    <location>
        <position position="221"/>
    </location>
</feature>
<feature type="active site" description="Charge relay system" evidence="5">
    <location>
        <position position="154"/>
    </location>
</feature>
<keyword evidence="11" id="KW-1185">Reference proteome</keyword>
<dbReference type="InterPro" id="IPR036852">
    <property type="entry name" value="Peptidase_S8/S53_dom_sf"/>
</dbReference>
<dbReference type="PROSITE" id="PS51892">
    <property type="entry name" value="SUBTILASE"/>
    <property type="match status" value="1"/>
</dbReference>
<dbReference type="EMBL" id="CAXHTA020000016">
    <property type="protein sequence ID" value="CAL5226788.1"/>
    <property type="molecule type" value="Genomic_DNA"/>
</dbReference>
<evidence type="ECO:0000256" key="1">
    <source>
        <dbReference type="ARBA" id="ARBA00011073"/>
    </source>
</evidence>
<evidence type="ECO:0000259" key="9">
    <source>
        <dbReference type="Pfam" id="PF00082"/>
    </source>
</evidence>
<dbReference type="InterPro" id="IPR051048">
    <property type="entry name" value="Peptidase_S8/S53_subtilisin"/>
</dbReference>
<keyword evidence="4 5" id="KW-0720">Serine protease</keyword>
<feature type="region of interest" description="Disordered" evidence="7">
    <location>
        <begin position="493"/>
        <end position="514"/>
    </location>
</feature>
<feature type="domain" description="Peptidase S8/S53" evidence="9">
    <location>
        <begin position="147"/>
        <end position="431"/>
    </location>
</feature>
<protein>
    <submittedName>
        <fullName evidence="10">G9647 protein</fullName>
    </submittedName>
</protein>
<feature type="active site" description="Charge relay system" evidence="5">
    <location>
        <position position="382"/>
    </location>
</feature>
<gene>
    <name evidence="10" type="primary">g9647</name>
    <name evidence="10" type="ORF">VP750_LOCUS8694</name>
</gene>
<dbReference type="PANTHER" id="PTHR43399:SF4">
    <property type="entry name" value="CELL WALL-ASSOCIATED PROTEASE"/>
    <property type="match status" value="1"/>
</dbReference>
<dbReference type="Gene3D" id="3.40.50.200">
    <property type="entry name" value="Peptidase S8/S53 domain"/>
    <property type="match status" value="1"/>
</dbReference>
<comment type="similarity">
    <text evidence="1 5 6">Belongs to the peptidase S8 family.</text>
</comment>
<name>A0ABP1G821_9CHLO</name>
<reference evidence="10 11" key="1">
    <citation type="submission" date="2024-06" db="EMBL/GenBank/DDBJ databases">
        <authorList>
            <person name="Kraege A."/>
            <person name="Thomma B."/>
        </authorList>
    </citation>
    <scope>NUCLEOTIDE SEQUENCE [LARGE SCALE GENOMIC DNA]</scope>
</reference>
<sequence length="536" mass="54829">MTGGGAVLLVEFLACLLLLRCATASGNGYGIILRRQDPAAMLLGSVLQFRFPDHRVDNPIAALQRTFLGKHVPIEAFQVNMTTLSPQKLCSHLQGFNPGLIFCEADGPISLDVPSATPNDPMYGQQASVQTIKVPKIWAGGQFGSPQVRVCIVDTGVDWQHPDLIGNLWMNEKEMNGPGATAANGYQNGIDDDNDGIIDNIYGSNFNTNPPSGDVLDQHGHGTHVAGVIGAVGDNAVGITGINQVIKMIACRFMDADGNGSREQAIKCIDWCLSRDVHVLSNSWGEVPNSPSLQTAVASAAAKGVLFVSSAGNDHSSNDVTPHWPSNIASDTSISVAALDKTGGLWSRSNYGNKSVDMAAPGVDVWSTYIGAAGYTAMTGTSVAVPHVTGTAALLVAQLLANGYNVSSMAPNKGYASLVKSAITSTATPVAGGYVAFGALDAAAAMAKITPLKPGTSSVTGGINAVTEDAASPSPGMTWSGILGALRQGNTPDGAASLDGRAAPSAAPVGGASSAPAPTLASALRAAASELAARVG</sequence>
<feature type="signal peptide" evidence="8">
    <location>
        <begin position="1"/>
        <end position="24"/>
    </location>
</feature>
<evidence type="ECO:0000256" key="2">
    <source>
        <dbReference type="ARBA" id="ARBA00022670"/>
    </source>
</evidence>
<evidence type="ECO:0000313" key="11">
    <source>
        <dbReference type="Proteomes" id="UP001497392"/>
    </source>
</evidence>
<dbReference type="PROSITE" id="PS00137">
    <property type="entry name" value="SUBTILASE_HIS"/>
    <property type="match status" value="1"/>
</dbReference>
<proteinExistence type="inferred from homology"/>
<evidence type="ECO:0000256" key="5">
    <source>
        <dbReference type="PROSITE-ProRule" id="PRU01240"/>
    </source>
</evidence>
<dbReference type="Proteomes" id="UP001497392">
    <property type="component" value="Unassembled WGS sequence"/>
</dbReference>
<evidence type="ECO:0000313" key="10">
    <source>
        <dbReference type="EMBL" id="CAL5226788.1"/>
    </source>
</evidence>
<feature type="chain" id="PRO_5046885618" evidence="8">
    <location>
        <begin position="25"/>
        <end position="536"/>
    </location>
</feature>
<dbReference type="InterPro" id="IPR015500">
    <property type="entry name" value="Peptidase_S8_subtilisin-rel"/>
</dbReference>
<keyword evidence="2 5" id="KW-0645">Protease</keyword>
<dbReference type="SUPFAM" id="SSF52743">
    <property type="entry name" value="Subtilisin-like"/>
    <property type="match status" value="1"/>
</dbReference>
<accession>A0ABP1G821</accession>
<dbReference type="InterPro" id="IPR023828">
    <property type="entry name" value="Peptidase_S8_Ser-AS"/>
</dbReference>
<dbReference type="PRINTS" id="PR00723">
    <property type="entry name" value="SUBTILISIN"/>
</dbReference>